<dbReference type="AlphaFoldDB" id="A0A1H7ZI87"/>
<accession>A0A1H7ZI87</accession>
<reference evidence="2" key="1">
    <citation type="submission" date="2016-10" db="EMBL/GenBank/DDBJ databases">
        <authorList>
            <person name="Varghese N."/>
            <person name="Submissions S."/>
        </authorList>
    </citation>
    <scope>NUCLEOTIDE SEQUENCE [LARGE SCALE GENOMIC DNA]</scope>
    <source>
        <strain evidence="2">DSM 17453</strain>
    </source>
</reference>
<sequence length="36" mass="4429">MNKKVLNYMNIYRIKQKTAAKKQQFLQYDYVLIIYG</sequence>
<protein>
    <submittedName>
        <fullName evidence="1">Uncharacterized protein</fullName>
    </submittedName>
</protein>
<dbReference type="STRING" id="295069.SAMN05421856_104253"/>
<name>A0A1H7ZI87_9FLAO</name>
<proteinExistence type="predicted"/>
<organism evidence="1 2">
    <name type="scientific">Chryseobacterium taichungense</name>
    <dbReference type="NCBI Taxonomy" id="295069"/>
    <lineage>
        <taxon>Bacteria</taxon>
        <taxon>Pseudomonadati</taxon>
        <taxon>Bacteroidota</taxon>
        <taxon>Flavobacteriia</taxon>
        <taxon>Flavobacteriales</taxon>
        <taxon>Weeksellaceae</taxon>
        <taxon>Chryseobacterium group</taxon>
        <taxon>Chryseobacterium</taxon>
    </lineage>
</organism>
<dbReference type="Proteomes" id="UP000199450">
    <property type="component" value="Unassembled WGS sequence"/>
</dbReference>
<evidence type="ECO:0000313" key="2">
    <source>
        <dbReference type="Proteomes" id="UP000199450"/>
    </source>
</evidence>
<evidence type="ECO:0000313" key="1">
    <source>
        <dbReference type="EMBL" id="SEM57209.1"/>
    </source>
</evidence>
<keyword evidence="2" id="KW-1185">Reference proteome</keyword>
<dbReference type="EMBL" id="FOBV01000004">
    <property type="protein sequence ID" value="SEM57209.1"/>
    <property type="molecule type" value="Genomic_DNA"/>
</dbReference>
<gene>
    <name evidence="1" type="ORF">SAMN05421856_104253</name>
</gene>